<dbReference type="PANTHER" id="PTHR22960:SF0">
    <property type="entry name" value="MOLYBDENUM COFACTOR BIOSYNTHESIS PROTEIN 1"/>
    <property type="match status" value="1"/>
</dbReference>
<feature type="region of interest" description="Disordered" evidence="3">
    <location>
        <begin position="252"/>
        <end position="275"/>
    </location>
</feature>
<feature type="domain" description="Molybdopterin cofactor biosynthesis C (MoaC)" evidence="4">
    <location>
        <begin position="343"/>
        <end position="476"/>
    </location>
</feature>
<evidence type="ECO:0000313" key="5">
    <source>
        <dbReference type="EMBL" id="KAG7371623.1"/>
    </source>
</evidence>
<evidence type="ECO:0000256" key="1">
    <source>
        <dbReference type="ARBA" id="ARBA00005046"/>
    </source>
</evidence>
<reference evidence="5" key="2">
    <citation type="submission" date="2021-04" db="EMBL/GenBank/DDBJ databases">
        <authorList>
            <person name="Podell S."/>
        </authorList>
    </citation>
    <scope>NUCLEOTIDE SEQUENCE</scope>
    <source>
        <strain evidence="5">Hildebrandi</strain>
    </source>
</reference>
<evidence type="ECO:0000256" key="2">
    <source>
        <dbReference type="ARBA" id="ARBA00023150"/>
    </source>
</evidence>
<accession>A0A9K3Q5A4</accession>
<sequence>MQPFSRPVNCKMLSTSTWTIIHTSYIQTAAIERGDDELNSISITIVDTIDVVTTQTTAMETLLQTYGPIEQWKTQRVRDFSNLFNAKRNPKAATITLDLSQWDVSNAESLIAKAFAISKRFDMMLGLDTDPFEMNSILGFNAMNATDATIIQAEHMRCLLLDWMTRLDGTVVYYSDPATNYGQSNGDISKIRDRQSWKAVGVWTSSSDSGVLELDGGCGNNISHSLCRNYHSLYAILTPNQRQRQRQQIRLLGATSSPSRGGNGDNNDGYFTNNNYKIDPKDQRTFFQEQLLELEAERTSFFASTSTTETETIQSTSTQSSMTDSSSNININNVSSDGNSVQMVDVGNKAVTQRTAHAQSKVILPGAVLQAFSLTPPLQSTTTTSTSKVQNELIGPKGPIFATAKIAGIMAAKQTSNLVPLCHPLPIDQIIIDIVLQRNTIIIDCTCRVTHKTGVEMEALTGATVAALTIYDMVKANPCIFMASNPAASYPSPFRHCNKKRRTDNQTNEIIKNNSLQQMNARQHQLMGHDFGRLMIHALSYLDVVCLLRKQVVSKHFKELCNKAITAKCGKDGPKPLSNIQLQEAIIQFCEIMYEDDSNKEDMEKIACTYDFPIDSWNVSQVTDMSALFPPETLFDEFIGSWDISNVIDMSSMFCPAIRFNQDIGRWDVSNVRNIRRKNSIKTLEGGMFPS</sequence>
<evidence type="ECO:0000313" key="6">
    <source>
        <dbReference type="Proteomes" id="UP000693970"/>
    </source>
</evidence>
<evidence type="ECO:0000256" key="3">
    <source>
        <dbReference type="SAM" id="MobiDB-lite"/>
    </source>
</evidence>
<dbReference type="InterPro" id="IPR005046">
    <property type="entry name" value="DUF285"/>
</dbReference>
<dbReference type="GO" id="GO:0006777">
    <property type="term" value="P:Mo-molybdopterin cofactor biosynthetic process"/>
    <property type="evidence" value="ECO:0007669"/>
    <property type="project" value="UniProtKB-KW"/>
</dbReference>
<keyword evidence="2" id="KW-0501">Molybdenum cofactor biosynthesis</keyword>
<dbReference type="Proteomes" id="UP000693970">
    <property type="component" value="Unassembled WGS sequence"/>
</dbReference>
<organism evidence="5 6">
    <name type="scientific">Nitzschia inconspicua</name>
    <dbReference type="NCBI Taxonomy" id="303405"/>
    <lineage>
        <taxon>Eukaryota</taxon>
        <taxon>Sar</taxon>
        <taxon>Stramenopiles</taxon>
        <taxon>Ochrophyta</taxon>
        <taxon>Bacillariophyta</taxon>
        <taxon>Bacillariophyceae</taxon>
        <taxon>Bacillariophycidae</taxon>
        <taxon>Bacillariales</taxon>
        <taxon>Bacillariaceae</taxon>
        <taxon>Nitzschia</taxon>
    </lineage>
</organism>
<protein>
    <submittedName>
        <fullName evidence="5">Molybdenum cofactor biosynthesis protein C</fullName>
    </submittedName>
</protein>
<dbReference type="EMBL" id="JAGRRH010000004">
    <property type="protein sequence ID" value="KAG7371623.1"/>
    <property type="molecule type" value="Genomic_DNA"/>
</dbReference>
<dbReference type="InterPro" id="IPR002820">
    <property type="entry name" value="Mopterin_CF_biosynth-C_dom"/>
</dbReference>
<name>A0A9K3Q5A4_9STRA</name>
<dbReference type="GO" id="GO:0061799">
    <property type="term" value="F:cyclic pyranopterin monophosphate synthase activity"/>
    <property type="evidence" value="ECO:0007669"/>
    <property type="project" value="TreeGrafter"/>
</dbReference>
<feature type="region of interest" description="Disordered" evidence="3">
    <location>
        <begin position="302"/>
        <end position="340"/>
    </location>
</feature>
<keyword evidence="6" id="KW-1185">Reference proteome</keyword>
<dbReference type="Pfam" id="PF01967">
    <property type="entry name" value="MoaC"/>
    <property type="match status" value="1"/>
</dbReference>
<comment type="caution">
    <text evidence="5">The sequence shown here is derived from an EMBL/GenBank/DDBJ whole genome shotgun (WGS) entry which is preliminary data.</text>
</comment>
<dbReference type="Pfam" id="PF03382">
    <property type="entry name" value="DUF285"/>
    <property type="match status" value="2"/>
</dbReference>
<evidence type="ECO:0000259" key="4">
    <source>
        <dbReference type="Pfam" id="PF01967"/>
    </source>
</evidence>
<dbReference type="GO" id="GO:0061798">
    <property type="term" value="F:GTP 3',8'-cyclase activity"/>
    <property type="evidence" value="ECO:0007669"/>
    <property type="project" value="TreeGrafter"/>
</dbReference>
<reference evidence="5" key="1">
    <citation type="journal article" date="2021" name="Sci. Rep.">
        <title>Diploid genomic architecture of Nitzschia inconspicua, an elite biomass production diatom.</title>
        <authorList>
            <person name="Oliver A."/>
            <person name="Podell S."/>
            <person name="Pinowska A."/>
            <person name="Traller J.C."/>
            <person name="Smith S.R."/>
            <person name="McClure R."/>
            <person name="Beliaev A."/>
            <person name="Bohutskyi P."/>
            <person name="Hill E.A."/>
            <person name="Rabines A."/>
            <person name="Zheng H."/>
            <person name="Allen L.Z."/>
            <person name="Kuo A."/>
            <person name="Grigoriev I.V."/>
            <person name="Allen A.E."/>
            <person name="Hazlebeck D."/>
            <person name="Allen E.E."/>
        </authorList>
    </citation>
    <scope>NUCLEOTIDE SEQUENCE</scope>
    <source>
        <strain evidence="5">Hildebrandi</strain>
    </source>
</reference>
<dbReference type="OrthoDB" id="429626at2759"/>
<gene>
    <name evidence="5" type="ORF">IV203_020193</name>
</gene>
<feature type="compositionally biased region" description="Polar residues" evidence="3">
    <location>
        <begin position="254"/>
        <end position="275"/>
    </location>
</feature>
<dbReference type="InterPro" id="IPR050105">
    <property type="entry name" value="MoCo_biosynth_MoaA/MoaC"/>
</dbReference>
<dbReference type="AlphaFoldDB" id="A0A9K3Q5A4"/>
<dbReference type="PANTHER" id="PTHR22960">
    <property type="entry name" value="MOLYBDOPTERIN COFACTOR SYNTHESIS PROTEIN A"/>
    <property type="match status" value="1"/>
</dbReference>
<comment type="pathway">
    <text evidence="1">Cofactor biosynthesis; molybdopterin biosynthesis.</text>
</comment>
<proteinExistence type="predicted"/>